<evidence type="ECO:0000313" key="1">
    <source>
        <dbReference type="EnsemblMetazoa" id="CJA31242.1"/>
    </source>
</evidence>
<reference evidence="2" key="1">
    <citation type="submission" date="2010-08" db="EMBL/GenBank/DDBJ databases">
        <authorList>
            <consortium name="Caenorhabditis japonica Sequencing Consortium"/>
            <person name="Wilson R.K."/>
        </authorList>
    </citation>
    <scope>NUCLEOTIDE SEQUENCE [LARGE SCALE GENOMIC DNA]</scope>
    <source>
        <strain evidence="2">DF5081</strain>
    </source>
</reference>
<dbReference type="Proteomes" id="UP000005237">
    <property type="component" value="Unassembled WGS sequence"/>
</dbReference>
<name>A0A8R1ECX7_CAEJA</name>
<accession>A0A8R1ECX7</accession>
<protein>
    <submittedName>
        <fullName evidence="1">Uncharacterized protein</fullName>
    </submittedName>
</protein>
<sequence length="66" mass="7622">MLKYNAIPKVCISTVFCRLTLELTVDWHENDGTNIDSNIYWADDSNQKRLMNSTLHDAKSSLKTNF</sequence>
<reference evidence="1" key="2">
    <citation type="submission" date="2022-06" db="UniProtKB">
        <authorList>
            <consortium name="EnsemblMetazoa"/>
        </authorList>
    </citation>
    <scope>IDENTIFICATION</scope>
    <source>
        <strain evidence="1">DF5081</strain>
    </source>
</reference>
<dbReference type="EnsemblMetazoa" id="CJA31242.1">
    <property type="protein sequence ID" value="CJA31242.1"/>
    <property type="gene ID" value="WBGene00207089"/>
</dbReference>
<proteinExistence type="predicted"/>
<organism evidence="1 2">
    <name type="scientific">Caenorhabditis japonica</name>
    <dbReference type="NCBI Taxonomy" id="281687"/>
    <lineage>
        <taxon>Eukaryota</taxon>
        <taxon>Metazoa</taxon>
        <taxon>Ecdysozoa</taxon>
        <taxon>Nematoda</taxon>
        <taxon>Chromadorea</taxon>
        <taxon>Rhabditida</taxon>
        <taxon>Rhabditina</taxon>
        <taxon>Rhabditomorpha</taxon>
        <taxon>Rhabditoidea</taxon>
        <taxon>Rhabditidae</taxon>
        <taxon>Peloderinae</taxon>
        <taxon>Caenorhabditis</taxon>
    </lineage>
</organism>
<keyword evidence="2" id="KW-1185">Reference proteome</keyword>
<dbReference type="AlphaFoldDB" id="A0A8R1ECX7"/>
<evidence type="ECO:0000313" key="2">
    <source>
        <dbReference type="Proteomes" id="UP000005237"/>
    </source>
</evidence>